<dbReference type="EMBL" id="CAJVPJ010000436">
    <property type="protein sequence ID" value="CAG8524332.1"/>
    <property type="molecule type" value="Genomic_DNA"/>
</dbReference>
<gene>
    <name evidence="1" type="ORF">POCULU_LOCUS3740</name>
</gene>
<proteinExistence type="predicted"/>
<dbReference type="AlphaFoldDB" id="A0A9N9FCX2"/>
<dbReference type="OrthoDB" id="2433530at2759"/>
<keyword evidence="2" id="KW-1185">Reference proteome</keyword>
<comment type="caution">
    <text evidence="1">The sequence shown here is derived from an EMBL/GenBank/DDBJ whole genome shotgun (WGS) entry which is preliminary data.</text>
</comment>
<feature type="non-terminal residue" evidence="1">
    <location>
        <position position="156"/>
    </location>
</feature>
<protein>
    <submittedName>
        <fullName evidence="1">5965_t:CDS:1</fullName>
    </submittedName>
</protein>
<evidence type="ECO:0000313" key="1">
    <source>
        <dbReference type="EMBL" id="CAG8524332.1"/>
    </source>
</evidence>
<evidence type="ECO:0000313" key="2">
    <source>
        <dbReference type="Proteomes" id="UP000789572"/>
    </source>
</evidence>
<organism evidence="1 2">
    <name type="scientific">Paraglomus occultum</name>
    <dbReference type="NCBI Taxonomy" id="144539"/>
    <lineage>
        <taxon>Eukaryota</taxon>
        <taxon>Fungi</taxon>
        <taxon>Fungi incertae sedis</taxon>
        <taxon>Mucoromycota</taxon>
        <taxon>Glomeromycotina</taxon>
        <taxon>Glomeromycetes</taxon>
        <taxon>Paraglomerales</taxon>
        <taxon>Paraglomeraceae</taxon>
        <taxon>Paraglomus</taxon>
    </lineage>
</organism>
<dbReference type="Proteomes" id="UP000789572">
    <property type="component" value="Unassembled WGS sequence"/>
</dbReference>
<name>A0A9N9FCX2_9GLOM</name>
<sequence>MSRDIVSNDNKRKRKAQHCDVEGMGEVICDYEQHGATIVSNRVTIPEANKHLNLVGKALCRKHYNKLIVNAKKSTESSVCSHPKHEIYASTARPGKKETKVRKVPERLVKYFELPHTALMCRHCLYKSDNDPEYVDSPNYLPPIEKLSNENIRKFQ</sequence>
<reference evidence="1" key="1">
    <citation type="submission" date="2021-06" db="EMBL/GenBank/DDBJ databases">
        <authorList>
            <person name="Kallberg Y."/>
            <person name="Tangrot J."/>
            <person name="Rosling A."/>
        </authorList>
    </citation>
    <scope>NUCLEOTIDE SEQUENCE</scope>
    <source>
        <strain evidence="1">IA702</strain>
    </source>
</reference>
<accession>A0A9N9FCX2</accession>